<dbReference type="AlphaFoldDB" id="A0AAE3GQF6"/>
<gene>
    <name evidence="1" type="ORF">NJ959_06005</name>
</gene>
<protein>
    <submittedName>
        <fullName evidence="1">Uncharacterized protein</fullName>
    </submittedName>
</protein>
<evidence type="ECO:0000313" key="1">
    <source>
        <dbReference type="EMBL" id="MCP2728031.1"/>
    </source>
</evidence>
<keyword evidence="2" id="KW-1185">Reference proteome</keyword>
<evidence type="ECO:0000313" key="2">
    <source>
        <dbReference type="Proteomes" id="UP001204953"/>
    </source>
</evidence>
<organism evidence="1 2">
    <name type="scientific">Limnofasciculus baicalensis BBK-W-15</name>
    <dbReference type="NCBI Taxonomy" id="2699891"/>
    <lineage>
        <taxon>Bacteria</taxon>
        <taxon>Bacillati</taxon>
        <taxon>Cyanobacteriota</taxon>
        <taxon>Cyanophyceae</taxon>
        <taxon>Coleofasciculales</taxon>
        <taxon>Coleofasciculaceae</taxon>
        <taxon>Limnofasciculus</taxon>
        <taxon>Limnofasciculus baicalensis</taxon>
    </lineage>
</organism>
<accession>A0AAE3GQF6</accession>
<name>A0AAE3GQF6_9CYAN</name>
<sequence length="240" mass="26738">MGEPLGIAVDRGRNGAIQQRRVISLALGIIVSSGLTATSSEFPRDCVKLEEQMEESSQSERILPPVEMKFLEERYGKPPLSYLFLDITLRNQSNQPRWFILPEDINDLREIQANKISVSELRGEGSVVLVNFDGINSFYGVLLPSGATVTIRSLPISYRYDSYDPSPLVSVEVVIADRLIVDGKPIESWLEKKLISDGGADVNYEKNPEISSWKTPNSRSIPVTLTGESCIKLIVDTSWH</sequence>
<dbReference type="RefSeq" id="WP_254010835.1">
    <property type="nucleotide sequence ID" value="NZ_JAMZMM010000036.1"/>
</dbReference>
<reference evidence="1" key="1">
    <citation type="submission" date="2022-06" db="EMBL/GenBank/DDBJ databases">
        <title>New cyanobacteria of genus Symplocastrum in benthos of Lake Baikal.</title>
        <authorList>
            <person name="Sorokovikova E."/>
            <person name="Tikhonova I."/>
            <person name="Krasnopeev A."/>
            <person name="Evseev P."/>
            <person name="Gladkikh A."/>
            <person name="Belykh O."/>
        </authorList>
    </citation>
    <scope>NUCLEOTIDE SEQUENCE</scope>
    <source>
        <strain evidence="1">BBK-W-15</strain>
    </source>
</reference>
<dbReference type="EMBL" id="JAMZMM010000036">
    <property type="protein sequence ID" value="MCP2728031.1"/>
    <property type="molecule type" value="Genomic_DNA"/>
</dbReference>
<comment type="caution">
    <text evidence="1">The sequence shown here is derived from an EMBL/GenBank/DDBJ whole genome shotgun (WGS) entry which is preliminary data.</text>
</comment>
<dbReference type="Proteomes" id="UP001204953">
    <property type="component" value="Unassembled WGS sequence"/>
</dbReference>
<proteinExistence type="predicted"/>